<dbReference type="EMBL" id="JAPUUL010000017">
    <property type="protein sequence ID" value="KAJ8133384.1"/>
    <property type="molecule type" value="Genomic_DNA"/>
</dbReference>
<evidence type="ECO:0000313" key="2">
    <source>
        <dbReference type="Proteomes" id="UP001153332"/>
    </source>
</evidence>
<keyword evidence="2" id="KW-1185">Reference proteome</keyword>
<comment type="caution">
    <text evidence="1">The sequence shown here is derived from an EMBL/GenBank/DDBJ whole genome shotgun (WGS) entry which is preliminary data.</text>
</comment>
<proteinExistence type="predicted"/>
<evidence type="ECO:0000313" key="1">
    <source>
        <dbReference type="EMBL" id="KAJ8133384.1"/>
    </source>
</evidence>
<reference evidence="1" key="1">
    <citation type="submission" date="2022-12" db="EMBL/GenBank/DDBJ databases">
        <title>Genome Sequence of Lasiodiplodia mahajangana.</title>
        <authorList>
            <person name="Buettner E."/>
        </authorList>
    </citation>
    <scope>NUCLEOTIDE SEQUENCE</scope>
    <source>
        <strain evidence="1">VT137</strain>
    </source>
</reference>
<dbReference type="Proteomes" id="UP001153332">
    <property type="component" value="Unassembled WGS sequence"/>
</dbReference>
<accession>A0ACC2K0W7</accession>
<gene>
    <name evidence="1" type="ORF">O1611_g234</name>
</gene>
<organism evidence="1 2">
    <name type="scientific">Lasiodiplodia mahajangana</name>
    <dbReference type="NCBI Taxonomy" id="1108764"/>
    <lineage>
        <taxon>Eukaryota</taxon>
        <taxon>Fungi</taxon>
        <taxon>Dikarya</taxon>
        <taxon>Ascomycota</taxon>
        <taxon>Pezizomycotina</taxon>
        <taxon>Dothideomycetes</taxon>
        <taxon>Dothideomycetes incertae sedis</taxon>
        <taxon>Botryosphaeriales</taxon>
        <taxon>Botryosphaeriaceae</taxon>
        <taxon>Lasiodiplodia</taxon>
    </lineage>
</organism>
<name>A0ACC2K0W7_9PEZI</name>
<protein>
    <submittedName>
        <fullName evidence="1">Uncharacterized protein</fullName>
    </submittedName>
</protein>
<sequence length="1079" mass="120934">MKYKYQRFIIMTGSKDLEPSQIPFFPNVFFSNQFRARAQWPDPSTDLSSQTAIVTGSNVGLGYEAALQLLGLNLSHLIIAVRSLSKGEAAASTMRKQYPKAKIEVWLLDMCSYESVQAFTKRVETSLDRIDIVILNAGLGRLEYHRVEKTGHEEILQVNYLSTMLLTILLLPILKAKGPPAQSAHLTISSAALTLVCPFAQKDKTPLFAALDDPKNFDRRDYYQVSKVLAQMFLWNLVDYVSAEDVIINLADPAFVRGTDFARDLQGGVVKMLFSLFGLIAGRTPRIGASCYIDAVVNKGKESHGCFLMSWKIHPFPALLYTPEGKLVTQRVWDETLAEFEFAGAQEAESERNSIVAFLSLAALPSSDYYEQFTDKRDQSTLSLGILFKIVALWMYRVGWEIRNAEARRKNGKPGLLKFNEITVQMAFKGAGEIQCASDQSLVSYVMDAFKDLPAFVRRDAPKELKTLVIGCPVRPVDSLMRGTWIQESLVPCLSSHQKCRRGLSGRSHDGPEQNAKLPTRLIDVTGTLGQYVALSYCWGEPVPGVPIVMLTSKTLESFQTRLPTALPKTIQDAIDVTRDLGYQYIWIDRFCIVQDDNDDWEREAKTMCDVYEGATVTIAAMASTGDQSGLYHDSMFQDVAIDGAAGEDHAGKMYIAPPYPRSLRMAASLYGELEDCKWNSRGWVMQERLLSRRIVYFGQHQIFWECQEEDDSSPTTLPQKRSYNVAPPAWISYGTKALILDGLKQSRKAHVSSSNRTLGNVWRRIVQHYSNTQLTKQGDKLIAMEGIAQALRIRIPHSKYLYGHWEQLLQMDEGGLFWHPLVPTNRDDHSWNADRLPKPGKSLINAAKFATRPICSQDEKHSAAENTLHVTGVIICACLESQSPHPASTNSVRKTRVTLSGHLRESTDGSESTNDRSMLFPGNVSLSVDQPCDRPPKMFWVLLFSEQQCGAQFFGGTAPYFTCNFLLLGKVETPTAGESHSVFHRLGTGSYVGKRREIRRPMKHCRDPNFTGVLCSDSEFPVESLPNLSPPLKEFASLRDRRSKRHGSEGHWKDKVMSASAAYNTTIPASDRERNKES</sequence>